<dbReference type="OrthoDB" id="5428040at2759"/>
<evidence type="ECO:0000313" key="3">
    <source>
        <dbReference type="EMBL" id="RAK98758.1"/>
    </source>
</evidence>
<feature type="transmembrane region" description="Helical" evidence="2">
    <location>
        <begin position="47"/>
        <end position="71"/>
    </location>
</feature>
<evidence type="ECO:0000313" key="4">
    <source>
        <dbReference type="Proteomes" id="UP000249402"/>
    </source>
</evidence>
<keyword evidence="2" id="KW-1133">Transmembrane helix</keyword>
<dbReference type="EMBL" id="KZ824451">
    <property type="protein sequence ID" value="RAK98758.1"/>
    <property type="molecule type" value="Genomic_DNA"/>
</dbReference>
<feature type="compositionally biased region" description="Basic and acidic residues" evidence="1">
    <location>
        <begin position="21"/>
        <end position="35"/>
    </location>
</feature>
<evidence type="ECO:0000256" key="1">
    <source>
        <dbReference type="SAM" id="MobiDB-lite"/>
    </source>
</evidence>
<keyword evidence="4" id="KW-1185">Reference proteome</keyword>
<feature type="region of interest" description="Disordered" evidence="1">
    <location>
        <begin position="1"/>
        <end position="39"/>
    </location>
</feature>
<gene>
    <name evidence="3" type="ORF">BO80DRAFT_427109</name>
</gene>
<name>A0A395GUT5_9EURO</name>
<keyword evidence="2" id="KW-0812">Transmembrane</keyword>
<keyword evidence="2" id="KW-0472">Membrane</keyword>
<feature type="transmembrane region" description="Helical" evidence="2">
    <location>
        <begin position="621"/>
        <end position="646"/>
    </location>
</feature>
<feature type="compositionally biased region" description="Polar residues" evidence="1">
    <location>
        <begin position="1"/>
        <end position="20"/>
    </location>
</feature>
<reference evidence="3 4" key="1">
    <citation type="submission" date="2018-02" db="EMBL/GenBank/DDBJ databases">
        <title>The genomes of Aspergillus section Nigri reveals drivers in fungal speciation.</title>
        <authorList>
            <consortium name="DOE Joint Genome Institute"/>
            <person name="Vesth T.C."/>
            <person name="Nybo J."/>
            <person name="Theobald S."/>
            <person name="Brandl J."/>
            <person name="Frisvad J.C."/>
            <person name="Nielsen K.F."/>
            <person name="Lyhne E.K."/>
            <person name="Kogle M.E."/>
            <person name="Kuo A."/>
            <person name="Riley R."/>
            <person name="Clum A."/>
            <person name="Nolan M."/>
            <person name="Lipzen A."/>
            <person name="Salamov A."/>
            <person name="Henrissat B."/>
            <person name="Wiebenga A."/>
            <person name="De vries R.P."/>
            <person name="Grigoriev I.V."/>
            <person name="Mortensen U.H."/>
            <person name="Andersen M.R."/>
            <person name="Baker S.E."/>
        </authorList>
    </citation>
    <scope>NUCLEOTIDE SEQUENCE [LARGE SCALE GENOMIC DNA]</scope>
    <source>
        <strain evidence="3 4">CBS 121593</strain>
    </source>
</reference>
<protein>
    <submittedName>
        <fullName evidence="3">Uncharacterized protein</fullName>
    </submittedName>
</protein>
<accession>A0A395GUT5</accession>
<proteinExistence type="predicted"/>
<dbReference type="Proteomes" id="UP000249402">
    <property type="component" value="Unassembled WGS sequence"/>
</dbReference>
<dbReference type="RefSeq" id="XP_025573086.1">
    <property type="nucleotide sequence ID" value="XM_025719924.1"/>
</dbReference>
<dbReference type="VEuPathDB" id="FungiDB:BO80DRAFT_427109"/>
<organism evidence="3 4">
    <name type="scientific">Aspergillus ibericus CBS 121593</name>
    <dbReference type="NCBI Taxonomy" id="1448316"/>
    <lineage>
        <taxon>Eukaryota</taxon>
        <taxon>Fungi</taxon>
        <taxon>Dikarya</taxon>
        <taxon>Ascomycota</taxon>
        <taxon>Pezizomycotina</taxon>
        <taxon>Eurotiomycetes</taxon>
        <taxon>Eurotiomycetidae</taxon>
        <taxon>Eurotiales</taxon>
        <taxon>Aspergillaceae</taxon>
        <taxon>Aspergillus</taxon>
        <taxon>Aspergillus subgen. Circumdati</taxon>
    </lineage>
</organism>
<sequence length="718" mass="78932">MTPYNPGSSSDYIPLTARQTSSERNDDEPPKEHSKPQSRKGWKRFDLTSILTVFLGSTILLLGLILLAIFWRQSRIAIAGDEPAVYWIRVVNANWSTRLVTVCAAAIRTVIALQAGLVTAMVAGIAMETTGIPLLQGPIFSMIRAVKVAPSSLLTATDFRPHLSFFIGTLVVIEVLVTGASQFLSTIFLSDFADGTFTLPHNSTNISLLQNTNEASTGWWTMPPAASWTFAELSDPFEEGPGYHDTGHTYRAFLPFDDGSQRTRLRRLDGPVPVMDHRVVCASPSLINLALDASVQSNVRLSGQIAMKNKSYPMLLNTELQPYINFTCQLPIPVFRTNHTVGESSICYANSGTDWMVLLNDPLVPPIANDTVPGYSSSYDLGYPQASTMFMVLDVVSTGAMLRAVDAKHTTVQSTRSNGPWAMVANGSDVEILRISACLTNMGTETLRVSMNSSSDNTEPKMSWDSHANGYRTEASRQQLGASKTRDNFITRGVLTLEPKSQWQTFALPNNTDGYATPWFFLFSLVNTLPTSWTVAPTTNLTANPGVLLSKKVTGYTANAHLTHVDMFQDTLNMTASPALAMQVLLTRISQMAYYEQLVKLDAKAAASTAFFFASLIPVQWTGFSVGTALVAIHFIIVSIIAVQFLKFTEASVIGSFWQTVSQLASNENRPILEQADRMNDSEVKRWAKHQMVDLKSRHVLRCREDGRIVLSPAEGEL</sequence>
<dbReference type="AlphaFoldDB" id="A0A395GUT5"/>
<dbReference type="GeneID" id="37224789"/>
<evidence type="ECO:0000256" key="2">
    <source>
        <dbReference type="SAM" id="Phobius"/>
    </source>
</evidence>